<dbReference type="InterPro" id="IPR050297">
    <property type="entry name" value="LipidA_mod_glycosyltrf_83"/>
</dbReference>
<dbReference type="InterPro" id="IPR038731">
    <property type="entry name" value="RgtA/B/C-like"/>
</dbReference>
<evidence type="ECO:0000256" key="3">
    <source>
        <dbReference type="ARBA" id="ARBA00022676"/>
    </source>
</evidence>
<keyword evidence="5 8" id="KW-0812">Transmembrane</keyword>
<evidence type="ECO:0000259" key="9">
    <source>
        <dbReference type="Pfam" id="PF13231"/>
    </source>
</evidence>
<reference evidence="10 11" key="1">
    <citation type="submission" date="2019-02" db="EMBL/GenBank/DDBJ databases">
        <title>Deep-cultivation of Planctomycetes and their phenomic and genomic characterization uncovers novel biology.</title>
        <authorList>
            <person name="Wiegand S."/>
            <person name="Jogler M."/>
            <person name="Boedeker C."/>
            <person name="Pinto D."/>
            <person name="Vollmers J."/>
            <person name="Rivas-Marin E."/>
            <person name="Kohn T."/>
            <person name="Peeters S.H."/>
            <person name="Heuer A."/>
            <person name="Rast P."/>
            <person name="Oberbeckmann S."/>
            <person name="Bunk B."/>
            <person name="Jeske O."/>
            <person name="Meyerdierks A."/>
            <person name="Storesund J.E."/>
            <person name="Kallscheuer N."/>
            <person name="Luecker S."/>
            <person name="Lage O.M."/>
            <person name="Pohl T."/>
            <person name="Merkel B.J."/>
            <person name="Hornburger P."/>
            <person name="Mueller R.-W."/>
            <person name="Bruemmer F."/>
            <person name="Labrenz M."/>
            <person name="Spormann A.M."/>
            <person name="Op den Camp H."/>
            <person name="Overmann J."/>
            <person name="Amann R."/>
            <person name="Jetten M.S.M."/>
            <person name="Mascher T."/>
            <person name="Medema M.H."/>
            <person name="Devos D.P."/>
            <person name="Kaster A.-K."/>
            <person name="Ovreas L."/>
            <person name="Rohde M."/>
            <person name="Galperin M.Y."/>
            <person name="Jogler C."/>
        </authorList>
    </citation>
    <scope>NUCLEOTIDE SEQUENCE [LARGE SCALE GENOMIC DNA]</scope>
    <source>
        <strain evidence="10 11">Pan153</strain>
    </source>
</reference>
<organism evidence="10 11">
    <name type="scientific">Gimesia panareensis</name>
    <dbReference type="NCBI Taxonomy" id="2527978"/>
    <lineage>
        <taxon>Bacteria</taxon>
        <taxon>Pseudomonadati</taxon>
        <taxon>Planctomycetota</taxon>
        <taxon>Planctomycetia</taxon>
        <taxon>Planctomycetales</taxon>
        <taxon>Planctomycetaceae</taxon>
        <taxon>Gimesia</taxon>
    </lineage>
</organism>
<evidence type="ECO:0000256" key="6">
    <source>
        <dbReference type="ARBA" id="ARBA00022989"/>
    </source>
</evidence>
<feature type="transmembrane region" description="Helical" evidence="8">
    <location>
        <begin position="112"/>
        <end position="129"/>
    </location>
</feature>
<feature type="transmembrane region" description="Helical" evidence="8">
    <location>
        <begin position="199"/>
        <end position="220"/>
    </location>
</feature>
<name>A0A518FJC8_9PLAN</name>
<keyword evidence="7 8" id="KW-0472">Membrane</keyword>
<evidence type="ECO:0000256" key="2">
    <source>
        <dbReference type="ARBA" id="ARBA00022475"/>
    </source>
</evidence>
<dbReference type="PANTHER" id="PTHR33908">
    <property type="entry name" value="MANNOSYLTRANSFERASE YKCB-RELATED"/>
    <property type="match status" value="1"/>
</dbReference>
<keyword evidence="3" id="KW-0328">Glycosyltransferase</keyword>
<dbReference type="GO" id="GO:0005886">
    <property type="term" value="C:plasma membrane"/>
    <property type="evidence" value="ECO:0007669"/>
    <property type="project" value="UniProtKB-SubCell"/>
</dbReference>
<protein>
    <recommendedName>
        <fullName evidence="9">Glycosyltransferase RgtA/B/C/D-like domain-containing protein</fullName>
    </recommendedName>
</protein>
<evidence type="ECO:0000256" key="4">
    <source>
        <dbReference type="ARBA" id="ARBA00022679"/>
    </source>
</evidence>
<feature type="transmembrane region" description="Helical" evidence="8">
    <location>
        <begin position="398"/>
        <end position="416"/>
    </location>
</feature>
<feature type="transmembrane region" description="Helical" evidence="8">
    <location>
        <begin position="162"/>
        <end position="179"/>
    </location>
</feature>
<evidence type="ECO:0000313" key="11">
    <source>
        <dbReference type="Proteomes" id="UP000320839"/>
    </source>
</evidence>
<dbReference type="RefSeq" id="WP_197994963.1">
    <property type="nucleotide sequence ID" value="NZ_CP036317.1"/>
</dbReference>
<keyword evidence="6 8" id="KW-1133">Transmembrane helix</keyword>
<feature type="transmembrane region" description="Helical" evidence="8">
    <location>
        <begin position="16"/>
        <end position="36"/>
    </location>
</feature>
<evidence type="ECO:0000256" key="1">
    <source>
        <dbReference type="ARBA" id="ARBA00004651"/>
    </source>
</evidence>
<evidence type="ECO:0000256" key="7">
    <source>
        <dbReference type="ARBA" id="ARBA00023136"/>
    </source>
</evidence>
<dbReference type="Proteomes" id="UP000320839">
    <property type="component" value="Chromosome"/>
</dbReference>
<comment type="subcellular location">
    <subcellularLocation>
        <location evidence="1">Cell membrane</location>
        <topology evidence="1">Multi-pass membrane protein</topology>
    </subcellularLocation>
</comment>
<feature type="transmembrane region" description="Helical" evidence="8">
    <location>
        <begin position="449"/>
        <end position="471"/>
    </location>
</feature>
<dbReference type="PANTHER" id="PTHR33908:SF11">
    <property type="entry name" value="MEMBRANE PROTEIN"/>
    <property type="match status" value="1"/>
</dbReference>
<dbReference type="AlphaFoldDB" id="A0A518FJC8"/>
<dbReference type="Pfam" id="PF13231">
    <property type="entry name" value="PMT_2"/>
    <property type="match status" value="1"/>
</dbReference>
<evidence type="ECO:0000256" key="8">
    <source>
        <dbReference type="SAM" id="Phobius"/>
    </source>
</evidence>
<feature type="transmembrane region" description="Helical" evidence="8">
    <location>
        <begin position="341"/>
        <end position="364"/>
    </location>
</feature>
<feature type="transmembrane region" description="Helical" evidence="8">
    <location>
        <begin position="422"/>
        <end position="442"/>
    </location>
</feature>
<keyword evidence="2" id="KW-1003">Cell membrane</keyword>
<dbReference type="EMBL" id="CP036317">
    <property type="protein sequence ID" value="QDV16466.1"/>
    <property type="molecule type" value="Genomic_DNA"/>
</dbReference>
<feature type="transmembrane region" description="Helical" evidence="8">
    <location>
        <begin position="240"/>
        <end position="260"/>
    </location>
</feature>
<dbReference type="GO" id="GO:0009103">
    <property type="term" value="P:lipopolysaccharide biosynthetic process"/>
    <property type="evidence" value="ECO:0007669"/>
    <property type="project" value="UniProtKB-ARBA"/>
</dbReference>
<keyword evidence="4" id="KW-0808">Transferase</keyword>
<gene>
    <name evidence="10" type="ORF">Pan153_10950</name>
</gene>
<evidence type="ECO:0000256" key="5">
    <source>
        <dbReference type="ARBA" id="ARBA00022692"/>
    </source>
</evidence>
<evidence type="ECO:0000313" key="10">
    <source>
        <dbReference type="EMBL" id="QDV16466.1"/>
    </source>
</evidence>
<dbReference type="GO" id="GO:0016763">
    <property type="term" value="F:pentosyltransferase activity"/>
    <property type="evidence" value="ECO:0007669"/>
    <property type="project" value="TreeGrafter"/>
</dbReference>
<proteinExistence type="predicted"/>
<feature type="domain" description="Glycosyltransferase RgtA/B/C/D-like" evidence="9">
    <location>
        <begin position="109"/>
        <end position="243"/>
    </location>
</feature>
<feature type="transmembrane region" description="Helical" evidence="8">
    <location>
        <begin position="135"/>
        <end position="155"/>
    </location>
</feature>
<sequence length="632" mass="70802">MTEDQARPSVKFGERFLVWGTPLLLAALILAQTYAFGMSKSPTYDETHYLSTALTTVHQGALDSRISGEGVAPLPIMVDYLPVVLSTGGKARPDVWEADISDPPLIQRARRINALVIGIPTMLLIYCWLYRRRGYLAGLLGGCLVTFSPTLIAHFSLATTDAFFTLLALIALAALTRYWKQPTTANLFWLALSVSIATSAKYSGIFLLPCTLIIVVLVALQKWTSFSRAAVWTLTKRVTLVFSLFLLLLVPLTWACHLFSFTGPLKTVPYAETPDYSAWVRVLGRGPTAQKIMEAAHNDLKRPAPFSGILFQFLHNSAGHEAYLLGEVSKTGWWYYFPLAWLWKSTPIDLLLTLFCLLLIPCLWRDFKPLLRPAEGAEEDLASAEQQKSNAPTSHAPVIWLLAAVVLLGMSLTSRLNLGQRYLLTLYPLLYLFTIDQLWRWFQEKKVWLWALTAICIGFQCASICSVQPHYLAYFNDSVGGPSSGRFYLLDSNLDWGQDLPAVKKALDELPAEDRDQCLLYYFGTALPESYGIEGFDLKESLPEDPEHWKYLVLSVNHLQGLYTQVEDPFAAFRKITPLKRAGYSIFIYDLQTPEARQALQEALQKLKVYHDAQEKDAASEDGPSASSESSK</sequence>
<accession>A0A518FJC8</accession>